<feature type="compositionally biased region" description="Basic and acidic residues" evidence="1">
    <location>
        <begin position="47"/>
        <end position="67"/>
    </location>
</feature>
<feature type="region of interest" description="Disordered" evidence="1">
    <location>
        <begin position="41"/>
        <end position="67"/>
    </location>
</feature>
<reference evidence="2 3" key="1">
    <citation type="submission" date="2014-04" db="EMBL/GenBank/DDBJ databases">
        <authorList>
            <consortium name="DOE Joint Genome Institute"/>
            <person name="Kuo A."/>
            <person name="Kohler A."/>
            <person name="Costa M.D."/>
            <person name="Nagy L.G."/>
            <person name="Floudas D."/>
            <person name="Copeland A."/>
            <person name="Barry K.W."/>
            <person name="Cichocki N."/>
            <person name="Veneault-Fourrey C."/>
            <person name="LaButti K."/>
            <person name="Lindquist E.A."/>
            <person name="Lipzen A."/>
            <person name="Lundell T."/>
            <person name="Morin E."/>
            <person name="Murat C."/>
            <person name="Sun H."/>
            <person name="Tunlid A."/>
            <person name="Henrissat B."/>
            <person name="Grigoriev I.V."/>
            <person name="Hibbett D.S."/>
            <person name="Martin F."/>
            <person name="Nordberg H.P."/>
            <person name="Cantor M.N."/>
            <person name="Hua S.X."/>
        </authorList>
    </citation>
    <scope>NUCLEOTIDE SEQUENCE [LARGE SCALE GENOMIC DNA]</scope>
    <source>
        <strain evidence="2 3">Marx 270</strain>
    </source>
</reference>
<protein>
    <submittedName>
        <fullName evidence="2">Uncharacterized protein</fullName>
    </submittedName>
</protein>
<accession>A0A0C3JLI0</accession>
<evidence type="ECO:0000313" key="2">
    <source>
        <dbReference type="EMBL" id="KIO10013.1"/>
    </source>
</evidence>
<reference evidence="3" key="2">
    <citation type="submission" date="2015-01" db="EMBL/GenBank/DDBJ databases">
        <title>Evolutionary Origins and Diversification of the Mycorrhizal Mutualists.</title>
        <authorList>
            <consortium name="DOE Joint Genome Institute"/>
            <consortium name="Mycorrhizal Genomics Consortium"/>
            <person name="Kohler A."/>
            <person name="Kuo A."/>
            <person name="Nagy L.G."/>
            <person name="Floudas D."/>
            <person name="Copeland A."/>
            <person name="Barry K.W."/>
            <person name="Cichocki N."/>
            <person name="Veneault-Fourrey C."/>
            <person name="LaButti K."/>
            <person name="Lindquist E.A."/>
            <person name="Lipzen A."/>
            <person name="Lundell T."/>
            <person name="Morin E."/>
            <person name="Murat C."/>
            <person name="Riley R."/>
            <person name="Ohm R."/>
            <person name="Sun H."/>
            <person name="Tunlid A."/>
            <person name="Henrissat B."/>
            <person name="Grigoriev I.V."/>
            <person name="Hibbett D.S."/>
            <person name="Martin F."/>
        </authorList>
    </citation>
    <scope>NUCLEOTIDE SEQUENCE [LARGE SCALE GENOMIC DNA]</scope>
    <source>
        <strain evidence="3">Marx 270</strain>
    </source>
</reference>
<evidence type="ECO:0000256" key="1">
    <source>
        <dbReference type="SAM" id="MobiDB-lite"/>
    </source>
</evidence>
<dbReference type="InParanoid" id="A0A0C3JLI0"/>
<keyword evidence="3" id="KW-1185">Reference proteome</keyword>
<gene>
    <name evidence="2" type="ORF">M404DRAFT_995996</name>
</gene>
<dbReference type="HOGENOM" id="CLU_2813404_0_0_1"/>
<organism evidence="2 3">
    <name type="scientific">Pisolithus tinctorius Marx 270</name>
    <dbReference type="NCBI Taxonomy" id="870435"/>
    <lineage>
        <taxon>Eukaryota</taxon>
        <taxon>Fungi</taxon>
        <taxon>Dikarya</taxon>
        <taxon>Basidiomycota</taxon>
        <taxon>Agaricomycotina</taxon>
        <taxon>Agaricomycetes</taxon>
        <taxon>Agaricomycetidae</taxon>
        <taxon>Boletales</taxon>
        <taxon>Sclerodermatineae</taxon>
        <taxon>Pisolithaceae</taxon>
        <taxon>Pisolithus</taxon>
    </lineage>
</organism>
<dbReference type="EMBL" id="KN831953">
    <property type="protein sequence ID" value="KIO10013.1"/>
    <property type="molecule type" value="Genomic_DNA"/>
</dbReference>
<dbReference type="Proteomes" id="UP000054217">
    <property type="component" value="Unassembled WGS sequence"/>
</dbReference>
<proteinExistence type="predicted"/>
<dbReference type="AlphaFoldDB" id="A0A0C3JLI0"/>
<sequence length="67" mass="7568">MKQPVKVNDIDIIIYTGVCRMNDGIGGEWVMRIIDFHMASGASTSSDTERTGARPYDKHPDIKRWVS</sequence>
<evidence type="ECO:0000313" key="3">
    <source>
        <dbReference type="Proteomes" id="UP000054217"/>
    </source>
</evidence>
<name>A0A0C3JLI0_PISTI</name>